<reference evidence="3" key="1">
    <citation type="journal article" date="2014" name="Proc. Natl. Acad. Sci. U.S.A.">
        <title>Extensive sampling of basidiomycete genomes demonstrates inadequacy of the white-rot/brown-rot paradigm for wood decay fungi.</title>
        <authorList>
            <person name="Riley R."/>
            <person name="Salamov A.A."/>
            <person name="Brown D.W."/>
            <person name="Nagy L.G."/>
            <person name="Floudas D."/>
            <person name="Held B.W."/>
            <person name="Levasseur A."/>
            <person name="Lombard V."/>
            <person name="Morin E."/>
            <person name="Otillar R."/>
            <person name="Lindquist E.A."/>
            <person name="Sun H."/>
            <person name="LaButti K.M."/>
            <person name="Schmutz J."/>
            <person name="Jabbour D."/>
            <person name="Luo H."/>
            <person name="Baker S.E."/>
            <person name="Pisabarro A.G."/>
            <person name="Walton J.D."/>
            <person name="Blanchette R.A."/>
            <person name="Henrissat B."/>
            <person name="Martin F."/>
            <person name="Cullen D."/>
            <person name="Hibbett D.S."/>
            <person name="Grigoriev I.V."/>
        </authorList>
    </citation>
    <scope>NUCLEOTIDE SEQUENCE [LARGE SCALE GENOMIC DNA]</scope>
    <source>
        <strain evidence="3">FD-172 SS1</strain>
    </source>
</reference>
<dbReference type="InterPro" id="IPR012337">
    <property type="entry name" value="RNaseH-like_sf"/>
</dbReference>
<dbReference type="InterPro" id="IPR008906">
    <property type="entry name" value="HATC_C_dom"/>
</dbReference>
<evidence type="ECO:0000313" key="3">
    <source>
        <dbReference type="Proteomes" id="UP000027195"/>
    </source>
</evidence>
<feature type="non-terminal residue" evidence="2">
    <location>
        <position position="1"/>
    </location>
</feature>
<evidence type="ECO:0000259" key="1">
    <source>
        <dbReference type="Pfam" id="PF05699"/>
    </source>
</evidence>
<name>A0A067LSL8_BOTB1</name>
<dbReference type="Proteomes" id="UP000027195">
    <property type="component" value="Unassembled WGS sequence"/>
</dbReference>
<dbReference type="EMBL" id="KL198159">
    <property type="protein sequence ID" value="KDQ06049.1"/>
    <property type="molecule type" value="Genomic_DNA"/>
</dbReference>
<sequence>YPTLARIALDVLPTQATSVPCEAAFSGGERTADKRQMRLGRELFEQLQVCKFNL</sequence>
<protein>
    <recommendedName>
        <fullName evidence="1">HAT C-terminal dimerisation domain-containing protein</fullName>
    </recommendedName>
</protein>
<dbReference type="HOGENOM" id="CLU_009123_15_4_1"/>
<keyword evidence="3" id="KW-1185">Reference proteome</keyword>
<dbReference type="GO" id="GO:0046983">
    <property type="term" value="F:protein dimerization activity"/>
    <property type="evidence" value="ECO:0007669"/>
    <property type="project" value="InterPro"/>
</dbReference>
<dbReference type="InParanoid" id="A0A067LSL8"/>
<dbReference type="AlphaFoldDB" id="A0A067LSL8"/>
<dbReference type="OrthoDB" id="3241084at2759"/>
<proteinExistence type="predicted"/>
<dbReference type="Pfam" id="PF05699">
    <property type="entry name" value="Dimer_Tnp_hAT"/>
    <property type="match status" value="1"/>
</dbReference>
<feature type="non-terminal residue" evidence="2">
    <location>
        <position position="54"/>
    </location>
</feature>
<organism evidence="2 3">
    <name type="scientific">Botryobasidium botryosum (strain FD-172 SS1)</name>
    <dbReference type="NCBI Taxonomy" id="930990"/>
    <lineage>
        <taxon>Eukaryota</taxon>
        <taxon>Fungi</taxon>
        <taxon>Dikarya</taxon>
        <taxon>Basidiomycota</taxon>
        <taxon>Agaricomycotina</taxon>
        <taxon>Agaricomycetes</taxon>
        <taxon>Cantharellales</taxon>
        <taxon>Botryobasidiaceae</taxon>
        <taxon>Botryobasidium</taxon>
    </lineage>
</organism>
<gene>
    <name evidence="2" type="ORF">BOTBODRAFT_79287</name>
</gene>
<feature type="domain" description="HAT C-terminal dimerisation" evidence="1">
    <location>
        <begin position="1"/>
        <end position="54"/>
    </location>
</feature>
<accession>A0A067LSL8</accession>
<evidence type="ECO:0000313" key="2">
    <source>
        <dbReference type="EMBL" id="KDQ06049.1"/>
    </source>
</evidence>
<dbReference type="SUPFAM" id="SSF53098">
    <property type="entry name" value="Ribonuclease H-like"/>
    <property type="match status" value="1"/>
</dbReference>